<evidence type="ECO:0000313" key="2">
    <source>
        <dbReference type="EMBL" id="BCI51213.1"/>
    </source>
</evidence>
<feature type="signal peptide" evidence="1">
    <location>
        <begin position="1"/>
        <end position="30"/>
    </location>
</feature>
<reference evidence="2 3" key="1">
    <citation type="submission" date="2020-07" db="EMBL/GenBank/DDBJ databases">
        <title>Complete genome sequence of Mycolicibacterium litorale like strain isolated from cardiac implantable electronic device infection.</title>
        <authorList>
            <person name="Fukano H."/>
            <person name="Miyama H."/>
            <person name="Hoshino Y."/>
        </authorList>
    </citation>
    <scope>NUCLEOTIDE SEQUENCE [LARGE SCALE GENOMIC DNA]</scope>
    <source>
        <strain evidence="2 3">NIIDNTM18</strain>
    </source>
</reference>
<name>A0A6S6NVW9_9MYCO</name>
<sequence length="77" mass="8029">MNIKKIAMTGAVAGAMGAAALGLGAGSAQADHDEWWWEPDIPYIHGDLGFPPGHIGVPPGQLKKWIPGAPPPGHWGR</sequence>
<dbReference type="EMBL" id="AP023287">
    <property type="protein sequence ID" value="BCI51213.1"/>
    <property type="molecule type" value="Genomic_DNA"/>
</dbReference>
<accession>A0A6S6NVW9</accession>
<dbReference type="AlphaFoldDB" id="A0A6S6NVW9"/>
<organism evidence="2 3">
    <name type="scientific">Mycolicibacterium litorale</name>
    <dbReference type="NCBI Taxonomy" id="758802"/>
    <lineage>
        <taxon>Bacteria</taxon>
        <taxon>Bacillati</taxon>
        <taxon>Actinomycetota</taxon>
        <taxon>Actinomycetes</taxon>
        <taxon>Mycobacteriales</taxon>
        <taxon>Mycobacteriaceae</taxon>
        <taxon>Mycolicibacterium</taxon>
    </lineage>
</organism>
<feature type="chain" id="PRO_5028380094" evidence="1">
    <location>
        <begin position="31"/>
        <end position="77"/>
    </location>
</feature>
<evidence type="ECO:0000256" key="1">
    <source>
        <dbReference type="SAM" id="SignalP"/>
    </source>
</evidence>
<gene>
    <name evidence="2" type="ORF">NIIDNTM18_04910</name>
</gene>
<protein>
    <submittedName>
        <fullName evidence="2">Uncharacterized protein</fullName>
    </submittedName>
</protein>
<dbReference type="RefSeq" id="WP_185294203.1">
    <property type="nucleotide sequence ID" value="NZ_AP023287.1"/>
</dbReference>
<proteinExistence type="predicted"/>
<evidence type="ECO:0000313" key="3">
    <source>
        <dbReference type="Proteomes" id="UP000515734"/>
    </source>
</evidence>
<dbReference type="Proteomes" id="UP000515734">
    <property type="component" value="Chromosome"/>
</dbReference>
<keyword evidence="1" id="KW-0732">Signal</keyword>